<evidence type="ECO:0000313" key="2">
    <source>
        <dbReference type="EMBL" id="CAI74372.1"/>
    </source>
</evidence>
<dbReference type="InParanoid" id="Q4UEW7"/>
<evidence type="ECO:0000256" key="1">
    <source>
        <dbReference type="SAM" id="MobiDB-lite"/>
    </source>
</evidence>
<protein>
    <submittedName>
        <fullName evidence="2">Tpr-related protein family member, putative</fullName>
    </submittedName>
</protein>
<dbReference type="Pfam" id="PF07709">
    <property type="entry name" value="SRR"/>
    <property type="match status" value="4"/>
</dbReference>
<dbReference type="KEGG" id="tan:TA14140"/>
<dbReference type="VEuPathDB" id="PiroplasmaDB:TA14140"/>
<name>Q4UEW7_THEAN</name>
<gene>
    <name evidence="2" type="ORF">TA14140</name>
</gene>
<feature type="region of interest" description="Disordered" evidence="1">
    <location>
        <begin position="24"/>
        <end position="64"/>
    </location>
</feature>
<feature type="compositionally biased region" description="Basic and acidic residues" evidence="1">
    <location>
        <begin position="39"/>
        <end position="59"/>
    </location>
</feature>
<proteinExistence type="predicted"/>
<dbReference type="EMBL" id="CR940348">
    <property type="protein sequence ID" value="CAI74372.1"/>
    <property type="molecule type" value="Genomic_DNA"/>
</dbReference>
<accession>Q4UEW7</accession>
<dbReference type="GeneID" id="3861606"/>
<reference evidence="2 3" key="1">
    <citation type="journal article" date="2005" name="Science">
        <title>Genome of the host-cell transforming parasite Theileria annulata compared with T. parva.</title>
        <authorList>
            <person name="Pain A."/>
            <person name="Renauld H."/>
            <person name="Berriman M."/>
            <person name="Murphy L."/>
            <person name="Yeats C.A."/>
            <person name="Weir W."/>
            <person name="Kerhornou A."/>
            <person name="Aslett M."/>
            <person name="Bishop R."/>
            <person name="Bouchier C."/>
            <person name="Cochet M."/>
            <person name="Coulson R.M.R."/>
            <person name="Cronin A."/>
            <person name="de Villiers E.P."/>
            <person name="Fraser A."/>
            <person name="Fosker N."/>
            <person name="Gardner M."/>
            <person name="Goble A."/>
            <person name="Griffiths-Jones S."/>
            <person name="Harris D.E."/>
            <person name="Katzer F."/>
            <person name="Larke N."/>
            <person name="Lord A."/>
            <person name="Maser P."/>
            <person name="McKellar S."/>
            <person name="Mooney P."/>
            <person name="Morton F."/>
            <person name="Nene V."/>
            <person name="O'Neil S."/>
            <person name="Price C."/>
            <person name="Quail M.A."/>
            <person name="Rabbinowitsch E."/>
            <person name="Rawlings N.D."/>
            <person name="Rutter S."/>
            <person name="Saunders D."/>
            <person name="Seeger K."/>
            <person name="Shah T."/>
            <person name="Squares R."/>
            <person name="Squares S."/>
            <person name="Tivey A."/>
            <person name="Walker A.R."/>
            <person name="Woodward J."/>
            <person name="Dobbelaere D.A.E."/>
            <person name="Langsley G."/>
            <person name="Rajandream M.A."/>
            <person name="McKeever D."/>
            <person name="Shiels B."/>
            <person name="Tait A."/>
            <person name="Barrell B.G."/>
            <person name="Hall N."/>
        </authorList>
    </citation>
    <scope>NUCLEOTIDE SEQUENCE [LARGE SCALE GENOMIC DNA]</scope>
    <source>
        <strain evidence="3">Ankara</strain>
    </source>
</reference>
<dbReference type="RefSeq" id="XP_952104.1">
    <property type="nucleotide sequence ID" value="XM_947011.1"/>
</dbReference>
<evidence type="ECO:0000313" key="3">
    <source>
        <dbReference type="Proteomes" id="UP000001950"/>
    </source>
</evidence>
<dbReference type="InterPro" id="IPR011714">
    <property type="entry name" value="Seve_residue_repeat"/>
</dbReference>
<keyword evidence="3" id="KW-1185">Reference proteome</keyword>
<dbReference type="AlphaFoldDB" id="Q4UEW7"/>
<organism evidence="2 3">
    <name type="scientific">Theileria annulata</name>
    <dbReference type="NCBI Taxonomy" id="5874"/>
    <lineage>
        <taxon>Eukaryota</taxon>
        <taxon>Sar</taxon>
        <taxon>Alveolata</taxon>
        <taxon>Apicomplexa</taxon>
        <taxon>Aconoidasida</taxon>
        <taxon>Piroplasmida</taxon>
        <taxon>Theileriidae</taxon>
        <taxon>Theileria</taxon>
    </lineage>
</organism>
<dbReference type="Proteomes" id="UP000001950">
    <property type="component" value="Chromosome 2"/>
</dbReference>
<sequence length="357" mass="38937">MEQVYNHTQDKPSYHADVLKAKAPDIKDKAQAVSSTADSHSRTELTAIRETDIQGDSKKGSQLQNKANQLKRETTNLYTAADAIVTEAALPTSPLNPLRDDAEKLRDAAKKDPGDTTGLYGAAQLATHPTGTGGLDGKAKDVINKFELVASAYGALMASAKVIQKETDPKVTAVDTAYKDLKGIYDRMLNLTKLHKAANDLQQAASTLPALSGPAGTLAQAVKTLRDNAVPGNNYENAQTVIQNFEKVETAYSQLPEAETASVKDKFEALKTVYNSILNFAKIKYYSTQLATAAEQLSNSGVNPEEVITNFNAVATAYKQLGETEQKHVQSQFDDLQIEYSRAIYFYKWHFITLLPS</sequence>